<comment type="caution">
    <text evidence="1">The sequence shown here is derived from an EMBL/GenBank/DDBJ whole genome shotgun (WGS) entry which is preliminary data.</text>
</comment>
<sequence length="122" mass="12830">MMLSLDRVEIQTRPFGHPAGNSYCVWLRLTMDFAGEPQYALRGPLTPEEAEAAGYPLDLVLGEIAANAIRQERAAVAAHRLAEGAATAAAEQIAVLQAMLAQVRADAGQLAAALASASQISE</sequence>
<dbReference type="Proteomes" id="UP000246077">
    <property type="component" value="Unassembled WGS sequence"/>
</dbReference>
<accession>A0A317E8C6</accession>
<proteinExistence type="predicted"/>
<dbReference type="EMBL" id="QGLF01000001">
    <property type="protein sequence ID" value="PWR23347.1"/>
    <property type="molecule type" value="Genomic_DNA"/>
</dbReference>
<gene>
    <name evidence="1" type="ORF">DKG75_01915</name>
</gene>
<dbReference type="RefSeq" id="WP_109919380.1">
    <property type="nucleotide sequence ID" value="NZ_QGLF01000001.1"/>
</dbReference>
<dbReference type="AlphaFoldDB" id="A0A317E8C6"/>
<evidence type="ECO:0000313" key="2">
    <source>
        <dbReference type="Proteomes" id="UP000246077"/>
    </source>
</evidence>
<evidence type="ECO:0000313" key="1">
    <source>
        <dbReference type="EMBL" id="PWR23347.1"/>
    </source>
</evidence>
<protein>
    <submittedName>
        <fullName evidence="1">Uncharacterized protein</fullName>
    </submittedName>
</protein>
<organism evidence="1 2">
    <name type="scientific">Zavarzinia compransoris</name>
    <dbReference type="NCBI Taxonomy" id="1264899"/>
    <lineage>
        <taxon>Bacteria</taxon>
        <taxon>Pseudomonadati</taxon>
        <taxon>Pseudomonadota</taxon>
        <taxon>Alphaproteobacteria</taxon>
        <taxon>Rhodospirillales</taxon>
        <taxon>Zavarziniaceae</taxon>
        <taxon>Zavarzinia</taxon>
    </lineage>
</organism>
<keyword evidence="2" id="KW-1185">Reference proteome</keyword>
<reference evidence="2" key="1">
    <citation type="submission" date="2018-05" db="EMBL/GenBank/DDBJ databases">
        <title>Zavarzinia sp. HR-AS.</title>
        <authorList>
            <person name="Lee Y."/>
            <person name="Jeon C.O."/>
        </authorList>
    </citation>
    <scope>NUCLEOTIDE SEQUENCE [LARGE SCALE GENOMIC DNA]</scope>
    <source>
        <strain evidence="2">DSM 1231</strain>
    </source>
</reference>
<name>A0A317E8C6_9PROT</name>